<feature type="transmembrane region" description="Helical" evidence="7">
    <location>
        <begin position="12"/>
        <end position="30"/>
    </location>
</feature>
<dbReference type="GO" id="GO:0055085">
    <property type="term" value="P:transmembrane transport"/>
    <property type="evidence" value="ECO:0007669"/>
    <property type="project" value="InterPro"/>
</dbReference>
<feature type="transmembrane region" description="Helical" evidence="7">
    <location>
        <begin position="96"/>
        <end position="118"/>
    </location>
</feature>
<dbReference type="EMBL" id="CP031417">
    <property type="protein sequence ID" value="AXK82502.1"/>
    <property type="molecule type" value="Genomic_DNA"/>
</dbReference>
<proteinExistence type="inferred from homology"/>
<dbReference type="Pfam" id="PF00528">
    <property type="entry name" value="BPD_transp_1"/>
    <property type="match status" value="1"/>
</dbReference>
<accession>A0A346A005</accession>
<gene>
    <name evidence="9" type="ORF">DW352_19440</name>
</gene>
<evidence type="ECO:0000256" key="5">
    <source>
        <dbReference type="ARBA" id="ARBA00022989"/>
    </source>
</evidence>
<dbReference type="PROSITE" id="PS50928">
    <property type="entry name" value="ABC_TM1"/>
    <property type="match status" value="1"/>
</dbReference>
<evidence type="ECO:0000313" key="10">
    <source>
        <dbReference type="Proteomes" id="UP000254889"/>
    </source>
</evidence>
<dbReference type="AlphaFoldDB" id="A0A346A005"/>
<dbReference type="PANTHER" id="PTHR30151">
    <property type="entry name" value="ALKANE SULFONATE ABC TRANSPORTER-RELATED, MEMBRANE SUBUNIT"/>
    <property type="match status" value="1"/>
</dbReference>
<dbReference type="Proteomes" id="UP000254889">
    <property type="component" value="Chromosome"/>
</dbReference>
<keyword evidence="2 7" id="KW-0813">Transport</keyword>
<dbReference type="CDD" id="cd06261">
    <property type="entry name" value="TM_PBP2"/>
    <property type="match status" value="1"/>
</dbReference>
<protein>
    <submittedName>
        <fullName evidence="9">ABC transporter permease</fullName>
    </submittedName>
</protein>
<evidence type="ECO:0000256" key="7">
    <source>
        <dbReference type="RuleBase" id="RU363032"/>
    </source>
</evidence>
<sequence>MPYTYLRRHLPFWISILIGIAIWEIAGRSTSQAFMVPFSETIVTLWQLIKSGEFGRQLLESAKLFVTGFVLALAVGMPLGLLLARVRFLRIGVEPYIMALYATPMVALIPFILSLMGFGFAPKVLVVFLFAVFPVLYNTVEGARSIKPELIEVAKSFRSSEWALWREVMLPYTLPYTMTGVRQSIGRALVGMIAAEFFLSSTGLGQLIMTASQNFDTGGVFASIFVIGLIGVGLMRLGLKIEQHFVRWRQG</sequence>
<dbReference type="InterPro" id="IPR000515">
    <property type="entry name" value="MetI-like"/>
</dbReference>
<dbReference type="RefSeq" id="WP_115692881.1">
    <property type="nucleotide sequence ID" value="NZ_CP031417.1"/>
</dbReference>
<evidence type="ECO:0000256" key="3">
    <source>
        <dbReference type="ARBA" id="ARBA00022475"/>
    </source>
</evidence>
<dbReference type="SUPFAM" id="SSF161098">
    <property type="entry name" value="MetI-like"/>
    <property type="match status" value="1"/>
</dbReference>
<evidence type="ECO:0000259" key="8">
    <source>
        <dbReference type="PROSITE" id="PS50928"/>
    </source>
</evidence>
<dbReference type="OrthoDB" id="9801163at2"/>
<keyword evidence="5 7" id="KW-1133">Transmembrane helix</keyword>
<organism evidence="9 10">
    <name type="scientific">Pseudolabrys taiwanensis</name>
    <dbReference type="NCBI Taxonomy" id="331696"/>
    <lineage>
        <taxon>Bacteria</taxon>
        <taxon>Pseudomonadati</taxon>
        <taxon>Pseudomonadota</taxon>
        <taxon>Alphaproteobacteria</taxon>
        <taxon>Hyphomicrobiales</taxon>
        <taxon>Xanthobacteraceae</taxon>
        <taxon>Pseudolabrys</taxon>
    </lineage>
</organism>
<evidence type="ECO:0000256" key="6">
    <source>
        <dbReference type="ARBA" id="ARBA00023136"/>
    </source>
</evidence>
<evidence type="ECO:0000256" key="4">
    <source>
        <dbReference type="ARBA" id="ARBA00022692"/>
    </source>
</evidence>
<keyword evidence="4 7" id="KW-0812">Transmembrane</keyword>
<keyword evidence="6 7" id="KW-0472">Membrane</keyword>
<keyword evidence="10" id="KW-1185">Reference proteome</keyword>
<reference evidence="9 10" key="1">
    <citation type="submission" date="2018-07" db="EMBL/GenBank/DDBJ databases">
        <authorList>
            <person name="Quirk P.G."/>
            <person name="Krulwich T.A."/>
        </authorList>
    </citation>
    <scope>NUCLEOTIDE SEQUENCE [LARGE SCALE GENOMIC DNA]</scope>
    <source>
        <strain evidence="9 10">CC-BB4</strain>
    </source>
</reference>
<feature type="transmembrane region" description="Helical" evidence="7">
    <location>
        <begin position="124"/>
        <end position="140"/>
    </location>
</feature>
<dbReference type="PANTHER" id="PTHR30151:SF0">
    <property type="entry name" value="ABC TRANSPORTER PERMEASE PROTEIN MJ0413-RELATED"/>
    <property type="match status" value="1"/>
</dbReference>
<dbReference type="Gene3D" id="1.10.3720.10">
    <property type="entry name" value="MetI-like"/>
    <property type="match status" value="1"/>
</dbReference>
<comment type="similarity">
    <text evidence="7">Belongs to the binding-protein-dependent transport system permease family.</text>
</comment>
<feature type="transmembrane region" description="Helical" evidence="7">
    <location>
        <begin position="188"/>
        <end position="208"/>
    </location>
</feature>
<name>A0A346A005_9HYPH</name>
<dbReference type="GO" id="GO:0005886">
    <property type="term" value="C:plasma membrane"/>
    <property type="evidence" value="ECO:0007669"/>
    <property type="project" value="UniProtKB-SubCell"/>
</dbReference>
<keyword evidence="3" id="KW-1003">Cell membrane</keyword>
<feature type="transmembrane region" description="Helical" evidence="7">
    <location>
        <begin position="220"/>
        <end position="239"/>
    </location>
</feature>
<evidence type="ECO:0000256" key="2">
    <source>
        <dbReference type="ARBA" id="ARBA00022448"/>
    </source>
</evidence>
<dbReference type="InterPro" id="IPR035906">
    <property type="entry name" value="MetI-like_sf"/>
</dbReference>
<comment type="subcellular location">
    <subcellularLocation>
        <location evidence="1 7">Cell membrane</location>
        <topology evidence="1 7">Multi-pass membrane protein</topology>
    </subcellularLocation>
</comment>
<feature type="domain" description="ABC transmembrane type-1" evidence="8">
    <location>
        <begin position="58"/>
        <end position="238"/>
    </location>
</feature>
<evidence type="ECO:0000256" key="1">
    <source>
        <dbReference type="ARBA" id="ARBA00004651"/>
    </source>
</evidence>
<evidence type="ECO:0000313" key="9">
    <source>
        <dbReference type="EMBL" id="AXK82502.1"/>
    </source>
</evidence>
<feature type="transmembrane region" description="Helical" evidence="7">
    <location>
        <begin position="64"/>
        <end position="84"/>
    </location>
</feature>
<dbReference type="KEGG" id="ptaw:DW352_19440"/>